<feature type="region of interest" description="Disordered" evidence="1">
    <location>
        <begin position="217"/>
        <end position="253"/>
    </location>
</feature>
<feature type="region of interest" description="Disordered" evidence="1">
    <location>
        <begin position="370"/>
        <end position="453"/>
    </location>
</feature>
<name>A0ABQ5JTH8_9EUKA</name>
<feature type="non-terminal residue" evidence="3">
    <location>
        <position position="762"/>
    </location>
</feature>
<proteinExistence type="predicted"/>
<accession>A0ABQ5JTH8</accession>
<feature type="compositionally biased region" description="Polar residues" evidence="1">
    <location>
        <begin position="280"/>
        <end position="293"/>
    </location>
</feature>
<evidence type="ECO:0000313" key="4">
    <source>
        <dbReference type="Proteomes" id="UP001057375"/>
    </source>
</evidence>
<evidence type="ECO:0000256" key="2">
    <source>
        <dbReference type="SAM" id="SignalP"/>
    </source>
</evidence>
<feature type="region of interest" description="Disordered" evidence="1">
    <location>
        <begin position="274"/>
        <end position="352"/>
    </location>
</feature>
<gene>
    <name evidence="3" type="ORF">ADUPG1_010831</name>
</gene>
<feature type="signal peptide" evidence="2">
    <location>
        <begin position="1"/>
        <end position="18"/>
    </location>
</feature>
<feature type="compositionally biased region" description="Basic residues" evidence="1">
    <location>
        <begin position="149"/>
        <end position="165"/>
    </location>
</feature>
<evidence type="ECO:0000256" key="1">
    <source>
        <dbReference type="SAM" id="MobiDB-lite"/>
    </source>
</evidence>
<feature type="compositionally biased region" description="Basic and acidic residues" evidence="1">
    <location>
        <begin position="217"/>
        <end position="228"/>
    </location>
</feature>
<feature type="compositionally biased region" description="Basic and acidic residues" evidence="1">
    <location>
        <begin position="372"/>
        <end position="381"/>
    </location>
</feature>
<protein>
    <submittedName>
        <fullName evidence="3">Uncharacterized protein</fullName>
    </submittedName>
</protein>
<evidence type="ECO:0000313" key="3">
    <source>
        <dbReference type="EMBL" id="GKT15993.1"/>
    </source>
</evidence>
<reference evidence="3" key="1">
    <citation type="submission" date="2022-03" db="EMBL/GenBank/DDBJ databases">
        <title>Draft genome sequence of Aduncisulcus paluster, a free-living microaerophilic Fornicata.</title>
        <authorList>
            <person name="Yuyama I."/>
            <person name="Kume K."/>
            <person name="Tamura T."/>
            <person name="Inagaki Y."/>
            <person name="Hashimoto T."/>
        </authorList>
    </citation>
    <scope>NUCLEOTIDE SEQUENCE</scope>
    <source>
        <strain evidence="3">NY0171</strain>
    </source>
</reference>
<feature type="non-terminal residue" evidence="3">
    <location>
        <position position="1"/>
    </location>
</feature>
<feature type="compositionally biased region" description="Basic and acidic residues" evidence="1">
    <location>
        <begin position="340"/>
        <end position="352"/>
    </location>
</feature>
<organism evidence="3 4">
    <name type="scientific">Aduncisulcus paluster</name>
    <dbReference type="NCBI Taxonomy" id="2918883"/>
    <lineage>
        <taxon>Eukaryota</taxon>
        <taxon>Metamonada</taxon>
        <taxon>Carpediemonas-like organisms</taxon>
        <taxon>Aduncisulcus</taxon>
    </lineage>
</organism>
<feature type="compositionally biased region" description="Low complexity" evidence="1">
    <location>
        <begin position="384"/>
        <end position="395"/>
    </location>
</feature>
<feature type="chain" id="PRO_5045243176" evidence="2">
    <location>
        <begin position="19"/>
        <end position="762"/>
    </location>
</feature>
<feature type="region of interest" description="Disordered" evidence="1">
    <location>
        <begin position="142"/>
        <end position="168"/>
    </location>
</feature>
<dbReference type="Proteomes" id="UP001057375">
    <property type="component" value="Unassembled WGS sequence"/>
</dbReference>
<comment type="caution">
    <text evidence="3">The sequence shown here is derived from an EMBL/GenBank/DDBJ whole genome shotgun (WGS) entry which is preliminary data.</text>
</comment>
<sequence>RILLAVATWVSQCASGCGSVGCKSSSSCRISQADCDGMGTCGEKGKREGRKGLLPLTDPYSVTAFASRLPSDIKDWVWSREKELLDSLHASCQDSPHDHIPVAHIAPFLSFHDEQKYLFLVAKTMPVRIGMCTMLRRLEKEKSLEKERKRGRKGHKSHHGRKSSSSHKVSIANILSDLLLSLTSHRLPVKHVCEVIVVGSVGCGKSTLISRVIGERKERERKERDKQGYSRNLVASQPQSSNSSSIEGDSQPQMFSKPVWKAGLCVAGRWMKTEGGEGSMKTNGPSSDSSNGRVQDKRKSSSNQKGYTSSISKRTNSVSSSTSFVNAHSIDDTIGAPSESSRDDDFNGNADKEDVFSDVVSMCSLDGVDQEQFPRRTREGWKGGSKSTRRASSSSSKDHGDYGSRYSRHSSSHKSSSSKSEHHHHRGKHGRSSHDKSKGVQNQVPPKHSSDFLTPPLLVTPPVIWLIELYKSFKHREEHWNSIRMTHLPSHFMNIPVDTSIGVFDMPPSAISSSLIRVIEELEESEVETFKTLVFREEVQSERNIFLFGRVEEGKLREKKQSLAEKKKFDLEESERRERELAGMEGNVSAESRTQRGIKIPTISLEQKAMTWGFSISSPSLSSSLHGNRKRDNKNGQEDIPIPTSPRDIQPDYAIGSVLLRILLNTIHTCEGIFYTIDTIRMFRLPSNTLLHTLPHTPSHLLPAPHVSVIPTLTPTREVLSLCVCGEFERWLGVTDTPGMVFIGCDPSKQHKLAMDHFSPGI</sequence>
<dbReference type="EMBL" id="BQXS01011720">
    <property type="protein sequence ID" value="GKT15993.1"/>
    <property type="molecule type" value="Genomic_DNA"/>
</dbReference>
<dbReference type="InterPro" id="IPR027417">
    <property type="entry name" value="P-loop_NTPase"/>
</dbReference>
<feature type="compositionally biased region" description="Basic residues" evidence="1">
    <location>
        <begin position="421"/>
        <end position="431"/>
    </location>
</feature>
<feature type="compositionally biased region" description="Low complexity" evidence="1">
    <location>
        <begin position="236"/>
        <end position="245"/>
    </location>
</feature>
<dbReference type="SUPFAM" id="SSF52540">
    <property type="entry name" value="P-loop containing nucleoside triphosphate hydrolases"/>
    <property type="match status" value="1"/>
</dbReference>
<keyword evidence="2" id="KW-0732">Signal</keyword>
<feature type="compositionally biased region" description="Low complexity" evidence="1">
    <location>
        <begin position="308"/>
        <end position="323"/>
    </location>
</feature>
<keyword evidence="4" id="KW-1185">Reference proteome</keyword>
<feature type="region of interest" description="Disordered" evidence="1">
    <location>
        <begin position="620"/>
        <end position="647"/>
    </location>
</feature>